<dbReference type="InterPro" id="IPR011034">
    <property type="entry name" value="Formyl_transferase-like_C_sf"/>
</dbReference>
<dbReference type="EMBL" id="JALJXV010000001">
    <property type="protein sequence ID" value="MCP1673308.1"/>
    <property type="molecule type" value="Genomic_DNA"/>
</dbReference>
<evidence type="ECO:0000313" key="12">
    <source>
        <dbReference type="Proteomes" id="UP001205843"/>
    </source>
</evidence>
<dbReference type="CDD" id="cd08704">
    <property type="entry name" value="Met_tRNA_FMT_C"/>
    <property type="match status" value="1"/>
</dbReference>
<keyword evidence="5 8" id="KW-0808">Transferase</keyword>
<dbReference type="SUPFAM" id="SSF53328">
    <property type="entry name" value="Formyltransferase"/>
    <property type="match status" value="1"/>
</dbReference>
<dbReference type="PANTHER" id="PTHR11138:SF5">
    <property type="entry name" value="METHIONYL-TRNA FORMYLTRANSFERASE, MITOCHONDRIAL"/>
    <property type="match status" value="1"/>
</dbReference>
<evidence type="ECO:0000256" key="1">
    <source>
        <dbReference type="ARBA" id="ARBA00002606"/>
    </source>
</evidence>
<dbReference type="Gene3D" id="3.10.25.10">
    <property type="entry name" value="Formyl transferase, C-terminal domain"/>
    <property type="match status" value="1"/>
</dbReference>
<sequence length="313" mass="33082">MTDTPRIGFAGTPDFAVPALEQLVEGGYPPVVVLTQPDRPAGRGRKPRPSPVKQCAQRHGLPVQQWARLDAEARQALAALQLDLLVVVAYGLILPTAVLALPRRGCVNIHASLLPRWRGAAPIQRAMLAGDADTGVCLMQMEAGLDTGPVLARGATPIHRSDTGASLHDRLAAMGAGLLMENLPAILDGSLEAEPQDSDGVTYASKLDKVEALVDWQRDAESIRRQIAAFNPWPVAQTTWQGGALRLWQADALADGDGDAAPGTVLAADADGIIIQCGRGRLRVLELQPPNGRPMGVAAFLNGRSLTPGVRLG</sequence>
<evidence type="ECO:0000256" key="3">
    <source>
        <dbReference type="ARBA" id="ARBA00012261"/>
    </source>
</evidence>
<dbReference type="NCBIfam" id="TIGR00460">
    <property type="entry name" value="fmt"/>
    <property type="match status" value="1"/>
</dbReference>
<comment type="function">
    <text evidence="1 8">Attaches a formyl group to the free amino group of methionyl-tRNA(fMet). The formyl group appears to play a dual role in the initiator identity of N-formylmethionyl-tRNA by promoting its recognition by IF2 and preventing the misappropriation of this tRNA by the elongation apparatus.</text>
</comment>
<dbReference type="InterPro" id="IPR041711">
    <property type="entry name" value="Met-tRNA-FMT_N"/>
</dbReference>
<proteinExistence type="inferred from homology"/>
<feature type="binding site" evidence="8">
    <location>
        <begin position="112"/>
        <end position="115"/>
    </location>
    <ligand>
        <name>(6S)-5,6,7,8-tetrahydrofolate</name>
        <dbReference type="ChEBI" id="CHEBI:57453"/>
    </ligand>
</feature>
<dbReference type="AlphaFoldDB" id="A0AAE3KB92"/>
<dbReference type="PANTHER" id="PTHR11138">
    <property type="entry name" value="METHIONYL-TRNA FORMYLTRANSFERASE"/>
    <property type="match status" value="1"/>
</dbReference>
<feature type="domain" description="Formyl transferase C-terminal" evidence="10">
    <location>
        <begin position="206"/>
        <end position="304"/>
    </location>
</feature>
<dbReference type="Pfam" id="PF00551">
    <property type="entry name" value="Formyl_trans_N"/>
    <property type="match status" value="1"/>
</dbReference>
<dbReference type="SUPFAM" id="SSF50486">
    <property type="entry name" value="FMT C-terminal domain-like"/>
    <property type="match status" value="1"/>
</dbReference>
<evidence type="ECO:0000313" key="11">
    <source>
        <dbReference type="EMBL" id="MCP1673308.1"/>
    </source>
</evidence>
<gene>
    <name evidence="8" type="primary">fmt</name>
    <name evidence="11" type="ORF">J2T57_000400</name>
</gene>
<evidence type="ECO:0000256" key="8">
    <source>
        <dbReference type="HAMAP-Rule" id="MF_00182"/>
    </source>
</evidence>
<dbReference type="Pfam" id="PF02911">
    <property type="entry name" value="Formyl_trans_C"/>
    <property type="match status" value="1"/>
</dbReference>
<comment type="caution">
    <text evidence="11">The sequence shown here is derived from an EMBL/GenBank/DDBJ whole genome shotgun (WGS) entry which is preliminary data.</text>
</comment>
<dbReference type="Proteomes" id="UP001205843">
    <property type="component" value="Unassembled WGS sequence"/>
</dbReference>
<evidence type="ECO:0000256" key="6">
    <source>
        <dbReference type="ARBA" id="ARBA00022917"/>
    </source>
</evidence>
<dbReference type="GO" id="GO:0005829">
    <property type="term" value="C:cytosol"/>
    <property type="evidence" value="ECO:0007669"/>
    <property type="project" value="TreeGrafter"/>
</dbReference>
<evidence type="ECO:0000259" key="9">
    <source>
        <dbReference type="Pfam" id="PF00551"/>
    </source>
</evidence>
<dbReference type="RefSeq" id="WP_253473445.1">
    <property type="nucleotide sequence ID" value="NZ_JALJXV010000001.1"/>
</dbReference>
<dbReference type="InterPro" id="IPR005794">
    <property type="entry name" value="Fmt"/>
</dbReference>
<dbReference type="InterPro" id="IPR002376">
    <property type="entry name" value="Formyl_transf_N"/>
</dbReference>
<feature type="domain" description="Formyl transferase N-terminal" evidence="9">
    <location>
        <begin position="10"/>
        <end position="181"/>
    </location>
</feature>
<evidence type="ECO:0000256" key="4">
    <source>
        <dbReference type="ARBA" id="ARBA00016014"/>
    </source>
</evidence>
<evidence type="ECO:0000256" key="5">
    <source>
        <dbReference type="ARBA" id="ARBA00022679"/>
    </source>
</evidence>
<evidence type="ECO:0000259" key="10">
    <source>
        <dbReference type="Pfam" id="PF02911"/>
    </source>
</evidence>
<comment type="catalytic activity">
    <reaction evidence="7 8">
        <text>L-methionyl-tRNA(fMet) + (6R)-10-formyltetrahydrofolate = N-formyl-L-methionyl-tRNA(fMet) + (6S)-5,6,7,8-tetrahydrofolate + H(+)</text>
        <dbReference type="Rhea" id="RHEA:24380"/>
        <dbReference type="Rhea" id="RHEA-COMP:9952"/>
        <dbReference type="Rhea" id="RHEA-COMP:9953"/>
        <dbReference type="ChEBI" id="CHEBI:15378"/>
        <dbReference type="ChEBI" id="CHEBI:57453"/>
        <dbReference type="ChEBI" id="CHEBI:78530"/>
        <dbReference type="ChEBI" id="CHEBI:78844"/>
        <dbReference type="ChEBI" id="CHEBI:195366"/>
        <dbReference type="EC" id="2.1.2.9"/>
    </reaction>
</comment>
<dbReference type="HAMAP" id="MF_00182">
    <property type="entry name" value="Formyl_trans"/>
    <property type="match status" value="1"/>
</dbReference>
<dbReference type="InterPro" id="IPR036477">
    <property type="entry name" value="Formyl_transf_N_sf"/>
</dbReference>
<dbReference type="InterPro" id="IPR001555">
    <property type="entry name" value="GART_AS"/>
</dbReference>
<evidence type="ECO:0000256" key="2">
    <source>
        <dbReference type="ARBA" id="ARBA00010699"/>
    </source>
</evidence>
<dbReference type="PROSITE" id="PS00373">
    <property type="entry name" value="GART"/>
    <property type="match status" value="1"/>
</dbReference>
<organism evidence="11 12">
    <name type="scientific">Natronocella acetinitrilica</name>
    <dbReference type="NCBI Taxonomy" id="414046"/>
    <lineage>
        <taxon>Bacteria</taxon>
        <taxon>Pseudomonadati</taxon>
        <taxon>Pseudomonadota</taxon>
        <taxon>Gammaproteobacteria</taxon>
        <taxon>Chromatiales</taxon>
        <taxon>Ectothiorhodospiraceae</taxon>
        <taxon>Natronocella</taxon>
    </lineage>
</organism>
<evidence type="ECO:0000256" key="7">
    <source>
        <dbReference type="ARBA" id="ARBA00048558"/>
    </source>
</evidence>
<dbReference type="InterPro" id="IPR037022">
    <property type="entry name" value="Formyl_trans_C_sf"/>
</dbReference>
<dbReference type="EC" id="2.1.2.9" evidence="3 8"/>
<dbReference type="InterPro" id="IPR005793">
    <property type="entry name" value="Formyl_trans_C"/>
</dbReference>
<dbReference type="Gene3D" id="3.40.50.170">
    <property type="entry name" value="Formyl transferase, N-terminal domain"/>
    <property type="match status" value="1"/>
</dbReference>
<protein>
    <recommendedName>
        <fullName evidence="4 8">Methionyl-tRNA formyltransferase</fullName>
        <ecNumber evidence="3 8">2.1.2.9</ecNumber>
    </recommendedName>
</protein>
<name>A0AAE3KB92_9GAMM</name>
<keyword evidence="6 8" id="KW-0648">Protein biosynthesis</keyword>
<keyword evidence="12" id="KW-1185">Reference proteome</keyword>
<dbReference type="CDD" id="cd08646">
    <property type="entry name" value="FMT_core_Met-tRNA-FMT_N"/>
    <property type="match status" value="1"/>
</dbReference>
<reference evidence="11" key="1">
    <citation type="submission" date="2022-03" db="EMBL/GenBank/DDBJ databases">
        <title>Genomic Encyclopedia of Type Strains, Phase III (KMG-III): the genomes of soil and plant-associated and newly described type strains.</title>
        <authorList>
            <person name="Whitman W."/>
        </authorList>
    </citation>
    <scope>NUCLEOTIDE SEQUENCE</scope>
    <source>
        <strain evidence="11">ANL 6-2</strain>
    </source>
</reference>
<accession>A0AAE3KB92</accession>
<comment type="similarity">
    <text evidence="2 8">Belongs to the Fmt family.</text>
</comment>
<dbReference type="InterPro" id="IPR044135">
    <property type="entry name" value="Met-tRNA-FMT_C"/>
</dbReference>
<dbReference type="GO" id="GO:0004479">
    <property type="term" value="F:methionyl-tRNA formyltransferase activity"/>
    <property type="evidence" value="ECO:0007669"/>
    <property type="project" value="UniProtKB-UniRule"/>
</dbReference>